<name>A0A427Y6I0_9TREE</name>
<accession>A0A427Y6I0</accession>
<comment type="caution">
    <text evidence="2">The sequence shown here is derived from an EMBL/GenBank/DDBJ whole genome shotgun (WGS) entry which is preliminary data.</text>
</comment>
<dbReference type="PROSITE" id="PS51257">
    <property type="entry name" value="PROKAR_LIPOPROTEIN"/>
    <property type="match status" value="1"/>
</dbReference>
<sequence>MSHPRQPSPMGSAISCMRPRKRARSDADADDAHRPSVKVKVEDDQNTDGGSDKLELAAPINHLSESPSYDSLKSQYYTANSSIFLEADATLHPPSIGGRLPPRLPSLGTMPNLLKNMDDYVTPDAPGWAKTSSTTFTTSNGASRSRTPPGLAPVLPLELLHMIYAELPRSSLVVSLRANKFFHTFAIKKLYSHLVLPRNTLWPSLVDKPVKDPFSDKKKKLPNHQKRAYLAKYVQHLDIHAHSIATCCPPGSGSPSFPPMAYLKMVRVVLTDGVGHRDFHIQHGLPCNVLSHLRPRTLVVRGAPLVYDKVPPLFTTLLLSKVEDYVCVVTPDNIQAGHLGGIVMGCGVPGLVESVPLSASTFTIVFETPGPDFKWRPRPVLYFPDGPAVPDREWIMSNHVEHSVLKETINLERSWVGTVIKDLAAFACGETTSSLGPIAVRPNIKINLVNSGSLTPVERNSKTFTHPMEDLVNCLFKEMVYRVVSRPEERLKILERVQFLTMREYLEEEEWEGVFDPEEVAPWFGKGGV</sequence>
<dbReference type="EMBL" id="RSCE01000002">
    <property type="protein sequence ID" value="RSH86703.1"/>
    <property type="molecule type" value="Genomic_DNA"/>
</dbReference>
<protein>
    <recommendedName>
        <fullName evidence="4">F-box domain-containing protein</fullName>
    </recommendedName>
</protein>
<feature type="region of interest" description="Disordered" evidence="1">
    <location>
        <begin position="1"/>
        <end position="53"/>
    </location>
</feature>
<gene>
    <name evidence="2" type="ORF">EHS24_004974</name>
</gene>
<proteinExistence type="predicted"/>
<evidence type="ECO:0000313" key="2">
    <source>
        <dbReference type="EMBL" id="RSH86703.1"/>
    </source>
</evidence>
<organism evidence="2 3">
    <name type="scientific">Apiotrichum porosum</name>
    <dbReference type="NCBI Taxonomy" id="105984"/>
    <lineage>
        <taxon>Eukaryota</taxon>
        <taxon>Fungi</taxon>
        <taxon>Dikarya</taxon>
        <taxon>Basidiomycota</taxon>
        <taxon>Agaricomycotina</taxon>
        <taxon>Tremellomycetes</taxon>
        <taxon>Trichosporonales</taxon>
        <taxon>Trichosporonaceae</taxon>
        <taxon>Apiotrichum</taxon>
    </lineage>
</organism>
<evidence type="ECO:0000313" key="3">
    <source>
        <dbReference type="Proteomes" id="UP000279236"/>
    </source>
</evidence>
<dbReference type="GeneID" id="39589517"/>
<reference evidence="2 3" key="1">
    <citation type="submission" date="2018-11" db="EMBL/GenBank/DDBJ databases">
        <title>Genome sequence of Apiotrichum porosum DSM 27194.</title>
        <authorList>
            <person name="Aliyu H."/>
            <person name="Gorte O."/>
            <person name="Ochsenreither K."/>
        </authorList>
    </citation>
    <scope>NUCLEOTIDE SEQUENCE [LARGE SCALE GENOMIC DNA]</scope>
    <source>
        <strain evidence="2 3">DSM 27194</strain>
    </source>
</reference>
<evidence type="ECO:0000256" key="1">
    <source>
        <dbReference type="SAM" id="MobiDB-lite"/>
    </source>
</evidence>
<feature type="compositionally biased region" description="Basic and acidic residues" evidence="1">
    <location>
        <begin position="24"/>
        <end position="43"/>
    </location>
</feature>
<dbReference type="RefSeq" id="XP_028479488.1">
    <property type="nucleotide sequence ID" value="XM_028620516.1"/>
</dbReference>
<evidence type="ECO:0008006" key="4">
    <source>
        <dbReference type="Google" id="ProtNLM"/>
    </source>
</evidence>
<dbReference type="Proteomes" id="UP000279236">
    <property type="component" value="Unassembled WGS sequence"/>
</dbReference>
<keyword evidence="3" id="KW-1185">Reference proteome</keyword>
<dbReference type="AlphaFoldDB" id="A0A427Y6I0"/>